<organism evidence="2 3">
    <name type="scientific">Gigaspora margarita</name>
    <dbReference type="NCBI Taxonomy" id="4874"/>
    <lineage>
        <taxon>Eukaryota</taxon>
        <taxon>Fungi</taxon>
        <taxon>Fungi incertae sedis</taxon>
        <taxon>Mucoromycota</taxon>
        <taxon>Glomeromycotina</taxon>
        <taxon>Glomeromycetes</taxon>
        <taxon>Diversisporales</taxon>
        <taxon>Gigasporaceae</taxon>
        <taxon>Gigaspora</taxon>
    </lineage>
</organism>
<evidence type="ECO:0000313" key="3">
    <source>
        <dbReference type="Proteomes" id="UP000789901"/>
    </source>
</evidence>
<keyword evidence="3" id="KW-1185">Reference proteome</keyword>
<feature type="non-terminal residue" evidence="2">
    <location>
        <position position="66"/>
    </location>
</feature>
<evidence type="ECO:0000256" key="1">
    <source>
        <dbReference type="SAM" id="Coils"/>
    </source>
</evidence>
<feature type="coiled-coil region" evidence="1">
    <location>
        <begin position="37"/>
        <end position="64"/>
    </location>
</feature>
<reference evidence="2 3" key="1">
    <citation type="submission" date="2021-06" db="EMBL/GenBank/DDBJ databases">
        <authorList>
            <person name="Kallberg Y."/>
            <person name="Tangrot J."/>
            <person name="Rosling A."/>
        </authorList>
    </citation>
    <scope>NUCLEOTIDE SEQUENCE [LARGE SCALE GENOMIC DNA]</scope>
    <source>
        <strain evidence="2 3">120-4 pot B 10/14</strain>
    </source>
</reference>
<dbReference type="Proteomes" id="UP000789901">
    <property type="component" value="Unassembled WGS sequence"/>
</dbReference>
<proteinExistence type="predicted"/>
<comment type="caution">
    <text evidence="2">The sequence shown here is derived from an EMBL/GenBank/DDBJ whole genome shotgun (WGS) entry which is preliminary data.</text>
</comment>
<accession>A0ABN7VSH1</accession>
<gene>
    <name evidence="2" type="ORF">GMARGA_LOCUS21634</name>
</gene>
<evidence type="ECO:0000313" key="2">
    <source>
        <dbReference type="EMBL" id="CAG8793598.1"/>
    </source>
</evidence>
<name>A0ABN7VSH1_GIGMA</name>
<sequence>MSDQQLTGSELLKDKYYKLLQDTQDIIKQNIALLQNKNDLNQANTTLQARIEELMKKLKQSTKTIK</sequence>
<keyword evidence="1" id="KW-0175">Coiled coil</keyword>
<dbReference type="EMBL" id="CAJVQB010020153">
    <property type="protein sequence ID" value="CAG8793598.1"/>
    <property type="molecule type" value="Genomic_DNA"/>
</dbReference>
<protein>
    <submittedName>
        <fullName evidence="2">24532_t:CDS:1</fullName>
    </submittedName>
</protein>